<protein>
    <submittedName>
        <fullName evidence="6">Methyl-accepting chemotaxis protein</fullName>
    </submittedName>
</protein>
<dbReference type="EMBL" id="CP130319">
    <property type="protein sequence ID" value="WNR44899.1"/>
    <property type="molecule type" value="Genomic_DNA"/>
</dbReference>
<feature type="transmembrane region" description="Helical" evidence="4">
    <location>
        <begin position="12"/>
        <end position="31"/>
    </location>
</feature>
<dbReference type="RefSeq" id="WP_314801051.1">
    <property type="nucleotide sequence ID" value="NZ_CP130319.1"/>
</dbReference>
<proteinExistence type="predicted"/>
<gene>
    <name evidence="6" type="ORF">MJB10_01735</name>
</gene>
<evidence type="ECO:0000313" key="6">
    <source>
        <dbReference type="EMBL" id="WNR44899.1"/>
    </source>
</evidence>
<evidence type="ECO:0000313" key="7">
    <source>
        <dbReference type="Proteomes" id="UP001304650"/>
    </source>
</evidence>
<dbReference type="AlphaFoldDB" id="A0AA96RL06"/>
<reference evidence="6" key="1">
    <citation type="submission" date="2022-02" db="EMBL/GenBank/DDBJ databases">
        <title>Paenibacillus sp. MBLB1832 Whole Genome Shotgun Sequencing.</title>
        <authorList>
            <person name="Hwang C.Y."/>
            <person name="Cho E.-S."/>
            <person name="Seo M.-J."/>
        </authorList>
    </citation>
    <scope>NUCLEOTIDE SEQUENCE</scope>
    <source>
        <strain evidence="6">MBLB1832</strain>
    </source>
</reference>
<dbReference type="SUPFAM" id="SSF58104">
    <property type="entry name" value="Methyl-accepting chemotaxis protein (MCP) signaling domain"/>
    <property type="match status" value="1"/>
</dbReference>
<evidence type="ECO:0000259" key="5">
    <source>
        <dbReference type="PROSITE" id="PS50111"/>
    </source>
</evidence>
<feature type="region of interest" description="Disordered" evidence="3">
    <location>
        <begin position="247"/>
        <end position="266"/>
    </location>
</feature>
<dbReference type="InterPro" id="IPR004089">
    <property type="entry name" value="MCPsignal_dom"/>
</dbReference>
<name>A0AA96RL06_9BACL</name>
<sequence>MSDQLLELNRRNSLMVKLLWACLALGVAAAYTSVSMMITLISVGVPIAALCSILTWKQVAIPYTKYIIAVGLNAISYFFMSNSNSLIGVLILYLSLALISLYMDYKPLVLNGVIGLINMNYFISTLTPEVDVIGCDAFYILTIMTLIGQGQIGTRMLASVAQSAKESEVSRKKTDEVLTGVRTTSEALGNSSSALQENAAVTGRITEEVVAAFQQITVGIESQASSITDITSAMQDVNETVEQTTAASNTMSSRSRDTAKMTNEGKTQMEDLSLKIKDISAIVSETSNIMNEVNEENVKIGNIVSTIAEIANQTNLLSLNASIEAARAGEHGKGFSVVANEIRKLAQNAHIASTDISEILGSIQSKVITAVDKVNVGLTAVESGKQSTDNVNQLFEIINTNTAEVMDQAEHLQRMNQQLQVSSQRVAEEMASVAAITEESAASVQEVLASAEVQQHRVQDIVDSIRQLNGLTIDLKYLISK</sequence>
<dbReference type="GO" id="GO:0016020">
    <property type="term" value="C:membrane"/>
    <property type="evidence" value="ECO:0007669"/>
    <property type="project" value="InterPro"/>
</dbReference>
<feature type="transmembrane region" description="Helical" evidence="4">
    <location>
        <begin position="37"/>
        <end position="56"/>
    </location>
</feature>
<dbReference type="GO" id="GO:0007165">
    <property type="term" value="P:signal transduction"/>
    <property type="evidence" value="ECO:0007669"/>
    <property type="project" value="UniProtKB-KW"/>
</dbReference>
<evidence type="ECO:0000256" key="2">
    <source>
        <dbReference type="PROSITE-ProRule" id="PRU00284"/>
    </source>
</evidence>
<evidence type="ECO:0000256" key="1">
    <source>
        <dbReference type="ARBA" id="ARBA00023224"/>
    </source>
</evidence>
<feature type="domain" description="Methyl-accepting transducer" evidence="5">
    <location>
        <begin position="198"/>
        <end position="434"/>
    </location>
</feature>
<dbReference type="PANTHER" id="PTHR32089">
    <property type="entry name" value="METHYL-ACCEPTING CHEMOTAXIS PROTEIN MCPB"/>
    <property type="match status" value="1"/>
</dbReference>
<keyword evidence="4" id="KW-0812">Transmembrane</keyword>
<evidence type="ECO:0000256" key="4">
    <source>
        <dbReference type="SAM" id="Phobius"/>
    </source>
</evidence>
<dbReference type="SMART" id="SM00283">
    <property type="entry name" value="MA"/>
    <property type="match status" value="1"/>
</dbReference>
<organism evidence="6 7">
    <name type="scientific">Paenibacillus roseopurpureus</name>
    <dbReference type="NCBI Taxonomy" id="2918901"/>
    <lineage>
        <taxon>Bacteria</taxon>
        <taxon>Bacillati</taxon>
        <taxon>Bacillota</taxon>
        <taxon>Bacilli</taxon>
        <taxon>Bacillales</taxon>
        <taxon>Paenibacillaceae</taxon>
        <taxon>Paenibacillus</taxon>
    </lineage>
</organism>
<keyword evidence="4" id="KW-0472">Membrane</keyword>
<dbReference type="Pfam" id="PF00015">
    <property type="entry name" value="MCPsignal"/>
    <property type="match status" value="1"/>
</dbReference>
<dbReference type="PANTHER" id="PTHR32089:SF112">
    <property type="entry name" value="LYSOZYME-LIKE PROTEIN-RELATED"/>
    <property type="match status" value="1"/>
</dbReference>
<evidence type="ECO:0000256" key="3">
    <source>
        <dbReference type="SAM" id="MobiDB-lite"/>
    </source>
</evidence>
<dbReference type="KEGG" id="proo:MJB10_01735"/>
<keyword evidence="7" id="KW-1185">Reference proteome</keyword>
<feature type="transmembrane region" description="Helical" evidence="4">
    <location>
        <begin position="86"/>
        <end position="103"/>
    </location>
</feature>
<dbReference type="Gene3D" id="1.10.287.950">
    <property type="entry name" value="Methyl-accepting chemotaxis protein"/>
    <property type="match status" value="1"/>
</dbReference>
<dbReference type="Proteomes" id="UP001304650">
    <property type="component" value="Chromosome"/>
</dbReference>
<keyword evidence="1 2" id="KW-0807">Transducer</keyword>
<accession>A0AA96RL06</accession>
<keyword evidence="4" id="KW-1133">Transmembrane helix</keyword>
<dbReference type="PROSITE" id="PS50111">
    <property type="entry name" value="CHEMOTAXIS_TRANSDUC_2"/>
    <property type="match status" value="1"/>
</dbReference>